<dbReference type="InterPro" id="IPR036689">
    <property type="entry name" value="ESAT-6-like_sf"/>
</dbReference>
<feature type="region of interest" description="Disordered" evidence="2">
    <location>
        <begin position="1"/>
        <end position="47"/>
    </location>
</feature>
<feature type="coiled-coil region" evidence="1">
    <location>
        <begin position="47"/>
        <end position="74"/>
    </location>
</feature>
<dbReference type="Proteomes" id="UP000327143">
    <property type="component" value="Chromosome"/>
</dbReference>
<proteinExistence type="predicted"/>
<gene>
    <name evidence="3" type="ORF">CP969_28910</name>
</gene>
<protein>
    <submittedName>
        <fullName evidence="3">WXG100 family type VII secretion target</fullName>
    </submittedName>
</protein>
<dbReference type="EMBL" id="CP023700">
    <property type="protein sequence ID" value="QEU88262.1"/>
    <property type="molecule type" value="Genomic_DNA"/>
</dbReference>
<organism evidence="3 4">
    <name type="scientific">Streptomyces viridosporus T7A</name>
    <dbReference type="NCBI Taxonomy" id="665577"/>
    <lineage>
        <taxon>Bacteria</taxon>
        <taxon>Bacillati</taxon>
        <taxon>Actinomycetota</taxon>
        <taxon>Actinomycetes</taxon>
        <taxon>Kitasatosporales</taxon>
        <taxon>Streptomycetaceae</taxon>
        <taxon>Streptomyces</taxon>
    </lineage>
</organism>
<accession>A0ABX6AMM3</accession>
<dbReference type="Gene3D" id="1.10.287.1060">
    <property type="entry name" value="ESAT-6-like"/>
    <property type="match status" value="1"/>
</dbReference>
<evidence type="ECO:0000256" key="2">
    <source>
        <dbReference type="SAM" id="MobiDB-lite"/>
    </source>
</evidence>
<name>A0ABX6AMM3_STRVD</name>
<reference evidence="3 4" key="1">
    <citation type="submission" date="2017-09" db="EMBL/GenBank/DDBJ databases">
        <authorList>
            <person name="Lee N."/>
            <person name="Cho B.-K."/>
        </authorList>
    </citation>
    <scope>NUCLEOTIDE SEQUENCE [LARGE SCALE GENOMIC DNA]</scope>
    <source>
        <strain evidence="3 4">ATCC 39115</strain>
    </source>
</reference>
<keyword evidence="4" id="KW-1185">Reference proteome</keyword>
<sequence>MRDFMHSEQRGPVPGEHGSGPFPGLAPAHRMTPSVPTKSSRGATLPLLNSRELAGELEDILKKLNDKLDDLYDRVVPVVLSWEGEAREVFVDKLDEWDRSAQDLRAAQKWLHACATTSHANCTAAHRAVLRGWGAR</sequence>
<evidence type="ECO:0000313" key="4">
    <source>
        <dbReference type="Proteomes" id="UP000327143"/>
    </source>
</evidence>
<evidence type="ECO:0000313" key="3">
    <source>
        <dbReference type="EMBL" id="QEU88262.1"/>
    </source>
</evidence>
<dbReference type="Pfam" id="PF06013">
    <property type="entry name" value="WXG100"/>
    <property type="match status" value="1"/>
</dbReference>
<keyword evidence="1" id="KW-0175">Coiled coil</keyword>
<dbReference type="SUPFAM" id="SSF140453">
    <property type="entry name" value="EsxAB dimer-like"/>
    <property type="match status" value="1"/>
</dbReference>
<dbReference type="InterPro" id="IPR010310">
    <property type="entry name" value="T7SS_ESAT-6-like"/>
</dbReference>
<evidence type="ECO:0000256" key="1">
    <source>
        <dbReference type="SAM" id="Coils"/>
    </source>
</evidence>